<dbReference type="InterPro" id="IPR058240">
    <property type="entry name" value="rSAM_sf"/>
</dbReference>
<protein>
    <submittedName>
        <fullName evidence="7">Radical SAM protein</fullName>
    </submittedName>
</protein>
<evidence type="ECO:0000256" key="4">
    <source>
        <dbReference type="ARBA" id="ARBA00023004"/>
    </source>
</evidence>
<dbReference type="PROSITE" id="PS51918">
    <property type="entry name" value="RADICAL_SAM"/>
    <property type="match status" value="1"/>
</dbReference>
<dbReference type="EMBL" id="JAZGJQ010000005">
    <property type="protein sequence ID" value="MEE6147475.1"/>
    <property type="molecule type" value="Genomic_DNA"/>
</dbReference>
<evidence type="ECO:0000256" key="3">
    <source>
        <dbReference type="ARBA" id="ARBA00022723"/>
    </source>
</evidence>
<keyword evidence="2" id="KW-0949">S-adenosyl-L-methionine</keyword>
<evidence type="ECO:0000256" key="1">
    <source>
        <dbReference type="ARBA" id="ARBA00001966"/>
    </source>
</evidence>
<reference evidence="7 8" key="1">
    <citation type="submission" date="2024-01" db="EMBL/GenBank/DDBJ databases">
        <title>Description of Olsenella sp. nov., isolated from pig feces.</title>
        <authorList>
            <person name="Chang Y.-H."/>
        </authorList>
    </citation>
    <scope>NUCLEOTIDE SEQUENCE [LARGE SCALE GENOMIC DNA]</scope>
    <source>
        <strain evidence="7 8">YH-ols2223</strain>
    </source>
</reference>
<comment type="cofactor">
    <cofactor evidence="1">
        <name>[4Fe-4S] cluster</name>
        <dbReference type="ChEBI" id="CHEBI:49883"/>
    </cofactor>
</comment>
<dbReference type="SMART" id="SM00729">
    <property type="entry name" value="Elp3"/>
    <property type="match status" value="1"/>
</dbReference>
<organism evidence="7 8">
    <name type="scientific">Olsenella absiana</name>
    <dbReference type="NCBI Taxonomy" id="3115222"/>
    <lineage>
        <taxon>Bacteria</taxon>
        <taxon>Bacillati</taxon>
        <taxon>Actinomycetota</taxon>
        <taxon>Coriobacteriia</taxon>
        <taxon>Coriobacteriales</taxon>
        <taxon>Atopobiaceae</taxon>
        <taxon>Olsenella</taxon>
    </lineage>
</organism>
<dbReference type="SUPFAM" id="SSF102114">
    <property type="entry name" value="Radical SAM enzymes"/>
    <property type="match status" value="1"/>
</dbReference>
<dbReference type="SFLD" id="SFLDG01095">
    <property type="entry name" value="Uncharacterised_Radical_SAM_Su"/>
    <property type="match status" value="1"/>
</dbReference>
<dbReference type="CDD" id="cd01335">
    <property type="entry name" value="Radical_SAM"/>
    <property type="match status" value="1"/>
</dbReference>
<dbReference type="InterPro" id="IPR007197">
    <property type="entry name" value="rSAM"/>
</dbReference>
<evidence type="ECO:0000256" key="5">
    <source>
        <dbReference type="ARBA" id="ARBA00023014"/>
    </source>
</evidence>
<name>A0ABU7RAA0_9ACTN</name>
<dbReference type="SFLD" id="SFLDS00029">
    <property type="entry name" value="Radical_SAM"/>
    <property type="match status" value="1"/>
</dbReference>
<dbReference type="InterPro" id="IPR051198">
    <property type="entry name" value="BchE-like"/>
</dbReference>
<dbReference type="Gene3D" id="3.80.30.20">
    <property type="entry name" value="tm_1862 like domain"/>
    <property type="match status" value="1"/>
</dbReference>
<dbReference type="InterPro" id="IPR006638">
    <property type="entry name" value="Elp3/MiaA/NifB-like_rSAM"/>
</dbReference>
<comment type="caution">
    <text evidence="7">The sequence shown here is derived from an EMBL/GenBank/DDBJ whole genome shotgun (WGS) entry which is preliminary data.</text>
</comment>
<evidence type="ECO:0000256" key="2">
    <source>
        <dbReference type="ARBA" id="ARBA00022691"/>
    </source>
</evidence>
<dbReference type="Pfam" id="PF04055">
    <property type="entry name" value="Radical_SAM"/>
    <property type="match status" value="1"/>
</dbReference>
<dbReference type="RefSeq" id="WP_330958244.1">
    <property type="nucleotide sequence ID" value="NZ_JAZGJQ010000005.1"/>
</dbReference>
<keyword evidence="8" id="KW-1185">Reference proteome</keyword>
<dbReference type="InterPro" id="IPR023404">
    <property type="entry name" value="rSAM_horseshoe"/>
</dbReference>
<keyword evidence="5" id="KW-0411">Iron-sulfur</keyword>
<feature type="domain" description="Radical SAM core" evidence="6">
    <location>
        <begin position="9"/>
        <end position="236"/>
    </location>
</feature>
<dbReference type="SFLD" id="SFLDG01082">
    <property type="entry name" value="B12-binding_domain_containing"/>
    <property type="match status" value="1"/>
</dbReference>
<dbReference type="Proteomes" id="UP001332931">
    <property type="component" value="Unassembled WGS sequence"/>
</dbReference>
<evidence type="ECO:0000259" key="6">
    <source>
        <dbReference type="PROSITE" id="PS51918"/>
    </source>
</evidence>
<evidence type="ECO:0000313" key="7">
    <source>
        <dbReference type="EMBL" id="MEE6147475.1"/>
    </source>
</evidence>
<keyword evidence="4" id="KW-0408">Iron</keyword>
<gene>
    <name evidence="7" type="ORF">VXJ25_05640</name>
</gene>
<keyword evidence="3" id="KW-0479">Metal-binding</keyword>
<proteinExistence type="predicted"/>
<dbReference type="PANTHER" id="PTHR43409:SF4">
    <property type="entry name" value="RADICAL SAM SUPERFAMILY PROTEIN"/>
    <property type="match status" value="1"/>
</dbReference>
<sequence length="311" mass="34489">MPGTICKSSNERGAFGLVVSRGCPYNRCAFCDLYKDTTYREVPLERIEAELRRVHDVGGTPTNLMLGDGDALHMDMDRLMAILDLIGRYLPSVERVTSDATVPSIARKTDGELRELRRRGYAMVYVGIETGLDDVLCQMHKDHTNDQAREQVRRLHAAGFELGAHIMTGVAGAGRGAENARATARLLNELRPSFITNFNLGVNPLTELGRWEREGRFVRASDLECMEEERLLVSGLAIDTVFEGYHTKHVACGEEVAAGDGPEWQRAITQWVHTKAKLPEGRERILAKLDASIAQLREAQASAARPEPVCC</sequence>
<dbReference type="PANTHER" id="PTHR43409">
    <property type="entry name" value="ANAEROBIC MAGNESIUM-PROTOPORPHYRIN IX MONOMETHYL ESTER CYCLASE-RELATED"/>
    <property type="match status" value="1"/>
</dbReference>
<accession>A0ABU7RAA0</accession>
<evidence type="ECO:0000313" key="8">
    <source>
        <dbReference type="Proteomes" id="UP001332931"/>
    </source>
</evidence>